<gene>
    <name evidence="4" type="ORF">BCR21_14305</name>
</gene>
<feature type="region of interest" description="Disordered" evidence="1">
    <location>
        <begin position="53"/>
        <end position="83"/>
    </location>
</feature>
<keyword evidence="5" id="KW-1185">Reference proteome</keyword>
<dbReference type="GO" id="GO:0046677">
    <property type="term" value="P:response to antibiotic"/>
    <property type="evidence" value="ECO:0007669"/>
    <property type="project" value="InterPro"/>
</dbReference>
<evidence type="ECO:0000259" key="3">
    <source>
        <dbReference type="Pfam" id="PF13354"/>
    </source>
</evidence>
<dbReference type="OrthoDB" id="9775096at2"/>
<organism evidence="4 5">
    <name type="scientific">Enterococcus ureasiticus</name>
    <dbReference type="NCBI Taxonomy" id="903984"/>
    <lineage>
        <taxon>Bacteria</taxon>
        <taxon>Bacillati</taxon>
        <taxon>Bacillota</taxon>
        <taxon>Bacilli</taxon>
        <taxon>Lactobacillales</taxon>
        <taxon>Enterococcaceae</taxon>
        <taxon>Enterococcus</taxon>
    </lineage>
</organism>
<evidence type="ECO:0000313" key="4">
    <source>
        <dbReference type="EMBL" id="OEG09520.1"/>
    </source>
</evidence>
<dbReference type="RefSeq" id="WP_069647198.1">
    <property type="nucleotide sequence ID" value="NZ_MIJZ01000016.1"/>
</dbReference>
<feature type="transmembrane region" description="Helical" evidence="2">
    <location>
        <begin position="12"/>
        <end position="30"/>
    </location>
</feature>
<keyword evidence="2" id="KW-1133">Transmembrane helix</keyword>
<dbReference type="Proteomes" id="UP000094068">
    <property type="component" value="Unassembled WGS sequence"/>
</dbReference>
<dbReference type="Pfam" id="PF13354">
    <property type="entry name" value="Beta-lactamase2"/>
    <property type="match status" value="1"/>
</dbReference>
<proteinExistence type="predicted"/>
<feature type="domain" description="Beta-lactamase class A catalytic" evidence="3">
    <location>
        <begin position="106"/>
        <end position="289"/>
    </location>
</feature>
<sequence>MKQKKANRKYVVLFLSSIIVTVVVLISLSIKNKESTSQDFEYQSNTINTKTTKKSVNQSNGSSTANQLDSTAENSSKPIKSQANVHPKLDASQLFSNAGKVGYGVYSFNEDEYITNQNTEPFIAASVIKVFIMSYIYENELALDEKIDGETTQELVRRMIQISDNQATNRLIEFLGMSHLNQYFEDQGYKETKLERKMLDEQARINGIENYTSVADCMGFLKKIVAHQNELPYSEMLTIMSGQTVRTKIPSQLPSEVKVANKTGELDTVENDIGLVLDSTKPFAIVVLTNDVYDSSAIREAIGAFALQAFEKF</sequence>
<dbReference type="Gene3D" id="3.40.710.10">
    <property type="entry name" value="DD-peptidase/beta-lactamase superfamily"/>
    <property type="match status" value="1"/>
</dbReference>
<protein>
    <recommendedName>
        <fullName evidence="3">Beta-lactamase class A catalytic domain-containing protein</fullName>
    </recommendedName>
</protein>
<dbReference type="PANTHER" id="PTHR35333:SF3">
    <property type="entry name" value="BETA-LACTAMASE-TYPE TRANSPEPTIDASE FOLD CONTAINING PROTEIN"/>
    <property type="match status" value="1"/>
</dbReference>
<evidence type="ECO:0000256" key="2">
    <source>
        <dbReference type="SAM" id="Phobius"/>
    </source>
</evidence>
<dbReference type="GO" id="GO:0008800">
    <property type="term" value="F:beta-lactamase activity"/>
    <property type="evidence" value="ECO:0007669"/>
    <property type="project" value="InterPro"/>
</dbReference>
<dbReference type="InterPro" id="IPR012338">
    <property type="entry name" value="Beta-lactam/transpept-like"/>
</dbReference>
<keyword evidence="2" id="KW-0472">Membrane</keyword>
<feature type="compositionally biased region" description="Polar residues" evidence="1">
    <location>
        <begin position="55"/>
        <end position="83"/>
    </location>
</feature>
<dbReference type="EMBL" id="MIJZ01000016">
    <property type="protein sequence ID" value="OEG09520.1"/>
    <property type="molecule type" value="Genomic_DNA"/>
</dbReference>
<dbReference type="InterPro" id="IPR045155">
    <property type="entry name" value="Beta-lactam_cat"/>
</dbReference>
<dbReference type="GO" id="GO:0030655">
    <property type="term" value="P:beta-lactam antibiotic catabolic process"/>
    <property type="evidence" value="ECO:0007669"/>
    <property type="project" value="InterPro"/>
</dbReference>
<accession>A0A1E5GB84</accession>
<dbReference type="SUPFAM" id="SSF56601">
    <property type="entry name" value="beta-lactamase/transpeptidase-like"/>
    <property type="match status" value="1"/>
</dbReference>
<evidence type="ECO:0000313" key="5">
    <source>
        <dbReference type="Proteomes" id="UP000094068"/>
    </source>
</evidence>
<evidence type="ECO:0000256" key="1">
    <source>
        <dbReference type="SAM" id="MobiDB-lite"/>
    </source>
</evidence>
<dbReference type="InterPro" id="IPR000871">
    <property type="entry name" value="Beta-lactam_class-A"/>
</dbReference>
<dbReference type="PANTHER" id="PTHR35333">
    <property type="entry name" value="BETA-LACTAMASE"/>
    <property type="match status" value="1"/>
</dbReference>
<dbReference type="STRING" id="903984.BCR21_14305"/>
<keyword evidence="2" id="KW-0812">Transmembrane</keyword>
<reference evidence="5" key="1">
    <citation type="submission" date="2016-09" db="EMBL/GenBank/DDBJ databases">
        <authorList>
            <person name="Gulvik C.A."/>
        </authorList>
    </citation>
    <scope>NUCLEOTIDE SEQUENCE [LARGE SCALE GENOMIC DNA]</scope>
    <source>
        <strain evidence="5">DSM 23328</strain>
    </source>
</reference>
<name>A0A1E5GB84_9ENTE</name>
<dbReference type="AlphaFoldDB" id="A0A1E5GB84"/>
<comment type="caution">
    <text evidence="4">The sequence shown here is derived from an EMBL/GenBank/DDBJ whole genome shotgun (WGS) entry which is preliminary data.</text>
</comment>